<reference evidence="1" key="2">
    <citation type="journal article" date="2023" name="Plants (Basel)">
        <title>Annotation of the Turnera subulata (Passifloraceae) Draft Genome Reveals the S-Locus Evolved after the Divergence of Turneroideae from Passifloroideae in a Stepwise Manner.</title>
        <authorList>
            <person name="Henning P.M."/>
            <person name="Roalson E.H."/>
            <person name="Mir W."/>
            <person name="McCubbin A.G."/>
            <person name="Shore J.S."/>
        </authorList>
    </citation>
    <scope>NUCLEOTIDE SEQUENCE</scope>
    <source>
        <strain evidence="1">F60SS</strain>
    </source>
</reference>
<sequence length="77" mass="9297">MIMFGNSIEIERKIYSRHPNWKFYSTGTRFLPFPLYIPDRSLLIMKRPLVQIKEELKFFYNEWCRCSIATFNLKASA</sequence>
<organism evidence="1 2">
    <name type="scientific">Turnera subulata</name>
    <dbReference type="NCBI Taxonomy" id="218843"/>
    <lineage>
        <taxon>Eukaryota</taxon>
        <taxon>Viridiplantae</taxon>
        <taxon>Streptophyta</taxon>
        <taxon>Embryophyta</taxon>
        <taxon>Tracheophyta</taxon>
        <taxon>Spermatophyta</taxon>
        <taxon>Magnoliopsida</taxon>
        <taxon>eudicotyledons</taxon>
        <taxon>Gunneridae</taxon>
        <taxon>Pentapetalae</taxon>
        <taxon>rosids</taxon>
        <taxon>fabids</taxon>
        <taxon>Malpighiales</taxon>
        <taxon>Passifloraceae</taxon>
        <taxon>Turnera</taxon>
    </lineage>
</organism>
<evidence type="ECO:0000313" key="1">
    <source>
        <dbReference type="EMBL" id="KAJ4849598.1"/>
    </source>
</evidence>
<name>A0A9Q0JPS2_9ROSI</name>
<proteinExistence type="predicted"/>
<keyword evidence="2" id="KW-1185">Reference proteome</keyword>
<accession>A0A9Q0JPS2</accession>
<dbReference type="Proteomes" id="UP001141552">
    <property type="component" value="Unassembled WGS sequence"/>
</dbReference>
<comment type="caution">
    <text evidence="1">The sequence shown here is derived from an EMBL/GenBank/DDBJ whole genome shotgun (WGS) entry which is preliminary data.</text>
</comment>
<reference evidence="1" key="1">
    <citation type="submission" date="2022-02" db="EMBL/GenBank/DDBJ databases">
        <authorList>
            <person name="Henning P.M."/>
            <person name="McCubbin A.G."/>
            <person name="Shore J.S."/>
        </authorList>
    </citation>
    <scope>NUCLEOTIDE SEQUENCE</scope>
    <source>
        <strain evidence="1">F60SS</strain>
        <tissue evidence="1">Leaves</tissue>
    </source>
</reference>
<protein>
    <submittedName>
        <fullName evidence="1">Uncharacterized protein</fullName>
    </submittedName>
</protein>
<evidence type="ECO:0000313" key="2">
    <source>
        <dbReference type="Proteomes" id="UP001141552"/>
    </source>
</evidence>
<dbReference type="AlphaFoldDB" id="A0A9Q0JPS2"/>
<gene>
    <name evidence="1" type="ORF">Tsubulata_045227</name>
</gene>
<dbReference type="EMBL" id="JAKUCV010000546">
    <property type="protein sequence ID" value="KAJ4849598.1"/>
    <property type="molecule type" value="Genomic_DNA"/>
</dbReference>